<dbReference type="Proteomes" id="UP000006316">
    <property type="component" value="Unassembled WGS sequence"/>
</dbReference>
<organism evidence="5 6">
    <name type="scientific">Neobacillus bataviensis LMG 21833</name>
    <dbReference type="NCBI Taxonomy" id="1117379"/>
    <lineage>
        <taxon>Bacteria</taxon>
        <taxon>Bacillati</taxon>
        <taxon>Bacillota</taxon>
        <taxon>Bacilli</taxon>
        <taxon>Bacillales</taxon>
        <taxon>Bacillaceae</taxon>
        <taxon>Neobacillus</taxon>
    </lineage>
</organism>
<accession>K6EBP9</accession>
<feature type="domain" description="HTH marR-type" evidence="4">
    <location>
        <begin position="1"/>
        <end position="137"/>
    </location>
</feature>
<dbReference type="InterPro" id="IPR023187">
    <property type="entry name" value="Tscrpt_reg_MarR-type_CS"/>
</dbReference>
<sequence length="144" mass="16697">MEKYDICVHFLLGKALQRVNQVSKSKLSPYGVTPVQYALLRRLWEKDGQFGHVLAEQLLLDSATITGIIDRLEQNGFIERRIDPNDRRNKLVFLTEKGRSMEIPLCEKMDEMNREVMSSLGIEEIQRFKKTLFDIGISRKNKGL</sequence>
<dbReference type="eggNOG" id="COG1846">
    <property type="taxonomic scope" value="Bacteria"/>
</dbReference>
<dbReference type="GO" id="GO:0003677">
    <property type="term" value="F:DNA binding"/>
    <property type="evidence" value="ECO:0007669"/>
    <property type="project" value="UniProtKB-KW"/>
</dbReference>
<dbReference type="GO" id="GO:0003700">
    <property type="term" value="F:DNA-binding transcription factor activity"/>
    <property type="evidence" value="ECO:0007669"/>
    <property type="project" value="InterPro"/>
</dbReference>
<evidence type="ECO:0000256" key="2">
    <source>
        <dbReference type="ARBA" id="ARBA00023125"/>
    </source>
</evidence>
<dbReference type="PANTHER" id="PTHR42756:SF1">
    <property type="entry name" value="TRANSCRIPTIONAL REPRESSOR OF EMRAB OPERON"/>
    <property type="match status" value="1"/>
</dbReference>
<evidence type="ECO:0000259" key="4">
    <source>
        <dbReference type="PROSITE" id="PS50995"/>
    </source>
</evidence>
<dbReference type="RefSeq" id="WP_007083703.1">
    <property type="nucleotide sequence ID" value="NZ_AJLS01000035.1"/>
</dbReference>
<dbReference type="Pfam" id="PF01047">
    <property type="entry name" value="MarR"/>
    <property type="match status" value="1"/>
</dbReference>
<evidence type="ECO:0000313" key="5">
    <source>
        <dbReference type="EMBL" id="EKN70861.1"/>
    </source>
</evidence>
<dbReference type="InterPro" id="IPR036390">
    <property type="entry name" value="WH_DNA-bd_sf"/>
</dbReference>
<dbReference type="Gene3D" id="1.10.10.10">
    <property type="entry name" value="Winged helix-like DNA-binding domain superfamily/Winged helix DNA-binding domain"/>
    <property type="match status" value="1"/>
</dbReference>
<dbReference type="EMBL" id="AJLS01000035">
    <property type="protein sequence ID" value="EKN70861.1"/>
    <property type="molecule type" value="Genomic_DNA"/>
</dbReference>
<keyword evidence="6" id="KW-1185">Reference proteome</keyword>
<dbReference type="OrthoDB" id="9799663at2"/>
<dbReference type="InterPro" id="IPR000835">
    <property type="entry name" value="HTH_MarR-typ"/>
</dbReference>
<keyword evidence="1" id="KW-0805">Transcription regulation</keyword>
<dbReference type="PANTHER" id="PTHR42756">
    <property type="entry name" value="TRANSCRIPTIONAL REGULATOR, MARR"/>
    <property type="match status" value="1"/>
</dbReference>
<protein>
    <submittedName>
        <fullName evidence="5">Transcriptional regulator</fullName>
    </submittedName>
</protein>
<evidence type="ECO:0000256" key="1">
    <source>
        <dbReference type="ARBA" id="ARBA00023015"/>
    </source>
</evidence>
<keyword evidence="2" id="KW-0238">DNA-binding</keyword>
<dbReference type="InterPro" id="IPR036388">
    <property type="entry name" value="WH-like_DNA-bd_sf"/>
</dbReference>
<dbReference type="PROSITE" id="PS01117">
    <property type="entry name" value="HTH_MARR_1"/>
    <property type="match status" value="1"/>
</dbReference>
<proteinExistence type="predicted"/>
<dbReference type="SUPFAM" id="SSF46785">
    <property type="entry name" value="Winged helix' DNA-binding domain"/>
    <property type="match status" value="1"/>
</dbReference>
<dbReference type="PATRIC" id="fig|1117379.3.peg.682"/>
<reference evidence="5 6" key="1">
    <citation type="journal article" date="2012" name="Front. Microbiol.">
        <title>Redundancy and modularity in membrane-associated dissimilatory nitrate reduction in Bacillus.</title>
        <authorList>
            <person name="Heylen K."/>
            <person name="Keltjens J."/>
        </authorList>
    </citation>
    <scope>NUCLEOTIDE SEQUENCE [LARGE SCALE GENOMIC DNA]</scope>
    <source>
        <strain evidence="6">LMG 21833T</strain>
    </source>
</reference>
<dbReference type="AlphaFoldDB" id="K6EBP9"/>
<evidence type="ECO:0000313" key="6">
    <source>
        <dbReference type="Proteomes" id="UP000006316"/>
    </source>
</evidence>
<name>K6EBP9_9BACI</name>
<dbReference type="PROSITE" id="PS50995">
    <property type="entry name" value="HTH_MARR_2"/>
    <property type="match status" value="1"/>
</dbReference>
<evidence type="ECO:0000256" key="3">
    <source>
        <dbReference type="ARBA" id="ARBA00023163"/>
    </source>
</evidence>
<dbReference type="PRINTS" id="PR00598">
    <property type="entry name" value="HTHMARR"/>
</dbReference>
<dbReference type="STRING" id="1117379.BABA_03329"/>
<keyword evidence="3" id="KW-0804">Transcription</keyword>
<comment type="caution">
    <text evidence="5">The sequence shown here is derived from an EMBL/GenBank/DDBJ whole genome shotgun (WGS) entry which is preliminary data.</text>
</comment>
<dbReference type="SMART" id="SM00347">
    <property type="entry name" value="HTH_MARR"/>
    <property type="match status" value="1"/>
</dbReference>
<gene>
    <name evidence="5" type="ORF">BABA_03329</name>
</gene>